<proteinExistence type="predicted"/>
<protein>
    <recommendedName>
        <fullName evidence="2">Phytocyanin domain-containing protein</fullName>
    </recommendedName>
</protein>
<feature type="region of interest" description="Disordered" evidence="1">
    <location>
        <begin position="424"/>
        <end position="452"/>
    </location>
</feature>
<evidence type="ECO:0000256" key="1">
    <source>
        <dbReference type="SAM" id="MobiDB-lite"/>
    </source>
</evidence>
<accession>A0A9P3PFI0</accession>
<dbReference type="EMBL" id="BRPK01000002">
    <property type="protein sequence ID" value="GLB34993.1"/>
    <property type="molecule type" value="Genomic_DNA"/>
</dbReference>
<dbReference type="InterPro" id="IPR052953">
    <property type="entry name" value="Ser-rich/MCO-related"/>
</dbReference>
<dbReference type="Proteomes" id="UP001063166">
    <property type="component" value="Unassembled WGS sequence"/>
</dbReference>
<dbReference type="AlphaFoldDB" id="A0A9P3PFI0"/>
<dbReference type="PANTHER" id="PTHR34883:SF15">
    <property type="entry name" value="EXTRACELLULAR SERINE-RICH PROTEIN"/>
    <property type="match status" value="1"/>
</dbReference>
<feature type="compositionally biased region" description="Low complexity" evidence="1">
    <location>
        <begin position="424"/>
        <end position="445"/>
    </location>
</feature>
<dbReference type="InterPro" id="IPR003245">
    <property type="entry name" value="Phytocyanin_dom"/>
</dbReference>
<dbReference type="SUPFAM" id="SSF49503">
    <property type="entry name" value="Cupredoxins"/>
    <property type="match status" value="1"/>
</dbReference>
<evidence type="ECO:0000313" key="4">
    <source>
        <dbReference type="Proteomes" id="UP001063166"/>
    </source>
</evidence>
<sequence>MTFPSFSTFPSSPFSFPSFLPFFFVRFLFHLSRVDLRLALLSFEITTLFERELQQILQGAMVFITPLLGAAAVLSGFASALPRPADSAIGEPAVSAPDGIPVTDTMSSQLATNTAAAENAQATSAMGNYGAGSYGSGSSNNNMWSSSAAATTSTSAAWPAYSSPAYGSGSSNWGGSSYDDCVSQCLAQHGNPMASYVPTATSGSQGSSGSGATHTVIVAPTQGVLRYVPFAVNASVGDTIKFMWGANNHTVTKGSALEPCNKSSDALFASGTQVKDFVFTQVVNDTNPTFFYCAVPGHCQKGMFGIINPPSAFGSATSVSAMMQSLGASNPDVSAYAAYTSNQTSSNPQASKWGGNIDLANIPAWAHADVAQNVLFTRNFLANNAEVLKEDGSIDLSSAGSTPMMIPQDVGAALSNAAAAAASSPSANPSSSAAPIASPSATGSSQTQVQGNGASSLASPRAFVALFVVVATFFAL</sequence>
<gene>
    <name evidence="3" type="ORF">LshimejAT787_0205580</name>
</gene>
<keyword evidence="4" id="KW-1185">Reference proteome</keyword>
<comment type="caution">
    <text evidence="3">The sequence shown here is derived from an EMBL/GenBank/DDBJ whole genome shotgun (WGS) entry which is preliminary data.</text>
</comment>
<organism evidence="3 4">
    <name type="scientific">Lyophyllum shimeji</name>
    <name type="common">Hon-shimeji</name>
    <name type="synonym">Tricholoma shimeji</name>
    <dbReference type="NCBI Taxonomy" id="47721"/>
    <lineage>
        <taxon>Eukaryota</taxon>
        <taxon>Fungi</taxon>
        <taxon>Dikarya</taxon>
        <taxon>Basidiomycota</taxon>
        <taxon>Agaricomycotina</taxon>
        <taxon>Agaricomycetes</taxon>
        <taxon>Agaricomycetidae</taxon>
        <taxon>Agaricales</taxon>
        <taxon>Tricholomatineae</taxon>
        <taxon>Lyophyllaceae</taxon>
        <taxon>Lyophyllum</taxon>
    </lineage>
</organism>
<dbReference type="Pfam" id="PF02298">
    <property type="entry name" value="Cu_bind_like"/>
    <property type="match status" value="1"/>
</dbReference>
<dbReference type="OrthoDB" id="2331100at2759"/>
<reference evidence="3" key="1">
    <citation type="submission" date="2022-07" db="EMBL/GenBank/DDBJ databases">
        <title>The genome of Lyophyllum shimeji provides insight into the initial evolution of ectomycorrhizal fungal genome.</title>
        <authorList>
            <person name="Kobayashi Y."/>
            <person name="Shibata T."/>
            <person name="Hirakawa H."/>
            <person name="Shigenobu S."/>
            <person name="Nishiyama T."/>
            <person name="Yamada A."/>
            <person name="Hasebe M."/>
            <person name="Kawaguchi M."/>
        </authorList>
    </citation>
    <scope>NUCLEOTIDE SEQUENCE</scope>
    <source>
        <strain evidence="3">AT787</strain>
    </source>
</reference>
<evidence type="ECO:0000313" key="3">
    <source>
        <dbReference type="EMBL" id="GLB34993.1"/>
    </source>
</evidence>
<dbReference type="GO" id="GO:0009055">
    <property type="term" value="F:electron transfer activity"/>
    <property type="evidence" value="ECO:0007669"/>
    <property type="project" value="InterPro"/>
</dbReference>
<dbReference type="Gene3D" id="2.60.40.420">
    <property type="entry name" value="Cupredoxins - blue copper proteins"/>
    <property type="match status" value="1"/>
</dbReference>
<dbReference type="InterPro" id="IPR008972">
    <property type="entry name" value="Cupredoxin"/>
</dbReference>
<dbReference type="PANTHER" id="PTHR34883">
    <property type="entry name" value="SERINE-RICH PROTEIN, PUTATIVE-RELATED-RELATED"/>
    <property type="match status" value="1"/>
</dbReference>
<name>A0A9P3PFI0_LYOSH</name>
<evidence type="ECO:0000259" key="2">
    <source>
        <dbReference type="Pfam" id="PF02298"/>
    </source>
</evidence>
<feature type="domain" description="Phytocyanin" evidence="2">
    <location>
        <begin position="235"/>
        <end position="303"/>
    </location>
</feature>